<gene>
    <name evidence="2" type="ORF">PAND9192_03158</name>
</gene>
<name>A0A1Y6MLV9_9GAMM</name>
<evidence type="ECO:0000313" key="2">
    <source>
        <dbReference type="EMBL" id="SMY37513.1"/>
    </source>
</evidence>
<sequence>MSFDNRPVALTSKSSHTLDEAGPSEPQASIGSLSLHPFKTDGLLWHNLIKTEL</sequence>
<evidence type="ECO:0000313" key="3">
    <source>
        <dbReference type="Proteomes" id="UP000195719"/>
    </source>
</evidence>
<dbReference type="Proteomes" id="UP000195719">
    <property type="component" value="Unassembled WGS sequence"/>
</dbReference>
<organism evidence="2 3">
    <name type="scientific">Photobacterium andalusiense</name>
    <dbReference type="NCBI Taxonomy" id="2204296"/>
    <lineage>
        <taxon>Bacteria</taxon>
        <taxon>Pseudomonadati</taxon>
        <taxon>Pseudomonadota</taxon>
        <taxon>Gammaproteobacteria</taxon>
        <taxon>Vibrionales</taxon>
        <taxon>Vibrionaceae</taxon>
        <taxon>Photobacterium</taxon>
    </lineage>
</organism>
<evidence type="ECO:0000256" key="1">
    <source>
        <dbReference type="SAM" id="MobiDB-lite"/>
    </source>
</evidence>
<reference evidence="3" key="1">
    <citation type="submission" date="2017-06" db="EMBL/GenBank/DDBJ databases">
        <authorList>
            <person name="Rodrigo-Torres L."/>
            <person name="Arahal R.D."/>
            <person name="Lucena T."/>
        </authorList>
    </citation>
    <scope>NUCLEOTIDE SEQUENCE [LARGE SCALE GENOMIC DNA]</scope>
    <source>
        <strain evidence="3">CECT 9192</strain>
    </source>
</reference>
<dbReference type="AlphaFoldDB" id="A0A1Y6MLV9"/>
<accession>A0A1Y6MLV9</accession>
<dbReference type="EMBL" id="FYAJ01000007">
    <property type="protein sequence ID" value="SMY37513.1"/>
    <property type="molecule type" value="Genomic_DNA"/>
</dbReference>
<feature type="region of interest" description="Disordered" evidence="1">
    <location>
        <begin position="1"/>
        <end position="33"/>
    </location>
</feature>
<protein>
    <submittedName>
        <fullName evidence="2">Uncharacterized protein</fullName>
    </submittedName>
</protein>
<keyword evidence="3" id="KW-1185">Reference proteome</keyword>
<proteinExistence type="predicted"/>